<dbReference type="EMBL" id="JADGJH010004768">
    <property type="protein sequence ID" value="KAJ3084231.1"/>
    <property type="molecule type" value="Genomic_DNA"/>
</dbReference>
<keyword evidence="6 13" id="KW-0418">Kinase</keyword>
<feature type="region of interest" description="Disordered" evidence="10">
    <location>
        <begin position="105"/>
        <end position="148"/>
    </location>
</feature>
<dbReference type="FunFam" id="3.30.310.80:FF:000011">
    <property type="entry name" value="Non-specific serine/threonine protein kinase"/>
    <property type="match status" value="1"/>
</dbReference>
<comment type="caution">
    <text evidence="13">The sequence shown here is derived from an EMBL/GenBank/DDBJ whole genome shotgun (WGS) entry which is preliminary data.</text>
</comment>
<feature type="domain" description="UBA" evidence="11">
    <location>
        <begin position="41"/>
        <end position="81"/>
    </location>
</feature>
<feature type="compositionally biased region" description="Low complexity" evidence="10">
    <location>
        <begin position="223"/>
        <end position="233"/>
    </location>
</feature>
<dbReference type="CDD" id="cd12121">
    <property type="entry name" value="MARK_C_like"/>
    <property type="match status" value="1"/>
</dbReference>
<comment type="similarity">
    <text evidence="1">Belongs to the protein kinase superfamily. CAMK Ser/Thr protein kinase family. SNF1 subfamily.</text>
</comment>
<dbReference type="PROSITE" id="PS50030">
    <property type="entry name" value="UBA"/>
    <property type="match status" value="1"/>
</dbReference>
<evidence type="ECO:0000256" key="10">
    <source>
        <dbReference type="SAM" id="MobiDB-lite"/>
    </source>
</evidence>
<dbReference type="GO" id="GO:0005524">
    <property type="term" value="F:ATP binding"/>
    <property type="evidence" value="ECO:0007669"/>
    <property type="project" value="UniProtKB-KW"/>
</dbReference>
<keyword evidence="5" id="KW-0547">Nucleotide-binding</keyword>
<evidence type="ECO:0000256" key="8">
    <source>
        <dbReference type="ARBA" id="ARBA00047899"/>
    </source>
</evidence>
<feature type="compositionally biased region" description="Polar residues" evidence="10">
    <location>
        <begin position="273"/>
        <end position="293"/>
    </location>
</feature>
<feature type="region of interest" description="Disordered" evidence="10">
    <location>
        <begin position="364"/>
        <end position="414"/>
    </location>
</feature>
<dbReference type="AlphaFoldDB" id="A0AAD5XB45"/>
<evidence type="ECO:0000256" key="6">
    <source>
        <dbReference type="ARBA" id="ARBA00022777"/>
    </source>
</evidence>
<evidence type="ECO:0000259" key="12">
    <source>
        <dbReference type="PROSITE" id="PS50032"/>
    </source>
</evidence>
<evidence type="ECO:0000256" key="9">
    <source>
        <dbReference type="ARBA" id="ARBA00048679"/>
    </source>
</evidence>
<evidence type="ECO:0000256" key="1">
    <source>
        <dbReference type="ARBA" id="ARBA00006234"/>
    </source>
</evidence>
<comment type="catalytic activity">
    <reaction evidence="9">
        <text>L-seryl-[protein] + ATP = O-phospho-L-seryl-[protein] + ADP + H(+)</text>
        <dbReference type="Rhea" id="RHEA:17989"/>
        <dbReference type="Rhea" id="RHEA-COMP:9863"/>
        <dbReference type="Rhea" id="RHEA-COMP:11604"/>
        <dbReference type="ChEBI" id="CHEBI:15378"/>
        <dbReference type="ChEBI" id="CHEBI:29999"/>
        <dbReference type="ChEBI" id="CHEBI:30616"/>
        <dbReference type="ChEBI" id="CHEBI:83421"/>
        <dbReference type="ChEBI" id="CHEBI:456216"/>
        <dbReference type="EC" id="2.7.11.1"/>
    </reaction>
</comment>
<feature type="region of interest" description="Disordered" evidence="10">
    <location>
        <begin position="175"/>
        <end position="298"/>
    </location>
</feature>
<keyword evidence="14" id="KW-1185">Reference proteome</keyword>
<evidence type="ECO:0000256" key="2">
    <source>
        <dbReference type="ARBA" id="ARBA00012513"/>
    </source>
</evidence>
<evidence type="ECO:0000313" key="13">
    <source>
        <dbReference type="EMBL" id="KAJ3084231.1"/>
    </source>
</evidence>
<evidence type="ECO:0000259" key="11">
    <source>
        <dbReference type="PROSITE" id="PS50030"/>
    </source>
</evidence>
<evidence type="ECO:0000256" key="3">
    <source>
        <dbReference type="ARBA" id="ARBA00022527"/>
    </source>
</evidence>
<keyword evidence="4" id="KW-0808">Transferase</keyword>
<feature type="domain" description="KA1" evidence="12">
    <location>
        <begin position="445"/>
        <end position="494"/>
    </location>
</feature>
<accession>A0AAD5XB45</accession>
<feature type="compositionally biased region" description="Polar residues" evidence="10">
    <location>
        <begin position="180"/>
        <end position="198"/>
    </location>
</feature>
<dbReference type="InterPro" id="IPR015940">
    <property type="entry name" value="UBA"/>
</dbReference>
<organism evidence="13 14">
    <name type="scientific">Physocladia obscura</name>
    <dbReference type="NCBI Taxonomy" id="109957"/>
    <lineage>
        <taxon>Eukaryota</taxon>
        <taxon>Fungi</taxon>
        <taxon>Fungi incertae sedis</taxon>
        <taxon>Chytridiomycota</taxon>
        <taxon>Chytridiomycota incertae sedis</taxon>
        <taxon>Chytridiomycetes</taxon>
        <taxon>Chytridiales</taxon>
        <taxon>Chytriomycetaceae</taxon>
        <taxon>Physocladia</taxon>
    </lineage>
</organism>
<dbReference type="PROSITE" id="PS50032">
    <property type="entry name" value="KA1"/>
    <property type="match status" value="1"/>
</dbReference>
<dbReference type="Proteomes" id="UP001211907">
    <property type="component" value="Unassembled WGS sequence"/>
</dbReference>
<dbReference type="GO" id="GO:0004674">
    <property type="term" value="F:protein serine/threonine kinase activity"/>
    <property type="evidence" value="ECO:0007669"/>
    <property type="project" value="UniProtKB-KW"/>
</dbReference>
<dbReference type="Gene3D" id="3.30.310.80">
    <property type="entry name" value="Kinase associated domain 1, KA1"/>
    <property type="match status" value="1"/>
</dbReference>
<sequence>MLVIDPKKRATLDQVKRDSWFSEGYENEDLQPVVQLNLSHEQKDQVLDELEEIGFEKSAILKALKDNTYDHMAATFFLTADRMFRKKSIDAAVVVAPRPGDRLVEGSLADEPIPERRNKPVESVVKQQLQQQNPPLPSIGSARQVKASAEPGLNTLNEDDHQQSASYQAGIIAAKKQVSERPTTSTRPSPVLHTQQSFPKRRGTTNGTPSGNGGGEDLKIEISQSSSTTSSATRSKDSQHASPLSATATTSPQSSGATADNSLSVPPVRTRLRSPSAQNRPTSFAGVPSSQIVPTPASKDLQQKTILESVSSTIQTIMPTVATTAGAAAVRKRATTIDMSSRERGGGGAAAAIIAENRKKDSDYSVASETCGGGSDSSLAKSSGGTGSPTKGGNVTGKNKPRTLRFTFSAGTTSSKDPDTLLDELERVLRSERIKYELHDGYLAVCKYEDDVEFEIEICKLPRLNLNGLRFKRMAGNSWTYKNLLTTVIEKLKL</sequence>
<evidence type="ECO:0000256" key="4">
    <source>
        <dbReference type="ARBA" id="ARBA00022679"/>
    </source>
</evidence>
<reference evidence="13" key="1">
    <citation type="submission" date="2020-05" db="EMBL/GenBank/DDBJ databases">
        <title>Phylogenomic resolution of chytrid fungi.</title>
        <authorList>
            <person name="Stajich J.E."/>
            <person name="Amses K."/>
            <person name="Simmons R."/>
            <person name="Seto K."/>
            <person name="Myers J."/>
            <person name="Bonds A."/>
            <person name="Quandt C.A."/>
            <person name="Barry K."/>
            <person name="Liu P."/>
            <person name="Grigoriev I."/>
            <person name="Longcore J.E."/>
            <person name="James T.Y."/>
        </authorList>
    </citation>
    <scope>NUCLEOTIDE SEQUENCE</scope>
    <source>
        <strain evidence="13">JEL0513</strain>
    </source>
</reference>
<dbReference type="EC" id="2.7.11.1" evidence="2"/>
<name>A0AAD5XB45_9FUNG</name>
<dbReference type="SUPFAM" id="SSF103243">
    <property type="entry name" value="KA1-like"/>
    <property type="match status" value="1"/>
</dbReference>
<dbReference type="Pfam" id="PF02149">
    <property type="entry name" value="KA1"/>
    <property type="match status" value="1"/>
</dbReference>
<evidence type="ECO:0000256" key="5">
    <source>
        <dbReference type="ARBA" id="ARBA00022741"/>
    </source>
</evidence>
<dbReference type="InterPro" id="IPR001772">
    <property type="entry name" value="KA1_dom"/>
</dbReference>
<keyword evidence="3" id="KW-0723">Serine/threonine-protein kinase</keyword>
<evidence type="ECO:0000313" key="14">
    <source>
        <dbReference type="Proteomes" id="UP001211907"/>
    </source>
</evidence>
<gene>
    <name evidence="13" type="primary">MARK2_2</name>
    <name evidence="13" type="ORF">HK100_009327</name>
</gene>
<protein>
    <recommendedName>
        <fullName evidence="2">non-specific serine/threonine protein kinase</fullName>
        <ecNumber evidence="2">2.7.11.1</ecNumber>
    </recommendedName>
</protein>
<dbReference type="Gene3D" id="1.10.510.10">
    <property type="entry name" value="Transferase(Phosphotransferase) domain 1"/>
    <property type="match status" value="1"/>
</dbReference>
<evidence type="ECO:0000256" key="7">
    <source>
        <dbReference type="ARBA" id="ARBA00022840"/>
    </source>
</evidence>
<feature type="compositionally biased region" description="Polar residues" evidence="10">
    <location>
        <begin position="240"/>
        <end position="264"/>
    </location>
</feature>
<comment type="catalytic activity">
    <reaction evidence="8">
        <text>L-threonyl-[protein] + ATP = O-phospho-L-threonyl-[protein] + ADP + H(+)</text>
        <dbReference type="Rhea" id="RHEA:46608"/>
        <dbReference type="Rhea" id="RHEA-COMP:11060"/>
        <dbReference type="Rhea" id="RHEA-COMP:11605"/>
        <dbReference type="ChEBI" id="CHEBI:15378"/>
        <dbReference type="ChEBI" id="CHEBI:30013"/>
        <dbReference type="ChEBI" id="CHEBI:30616"/>
        <dbReference type="ChEBI" id="CHEBI:61977"/>
        <dbReference type="ChEBI" id="CHEBI:456216"/>
        <dbReference type="EC" id="2.7.11.1"/>
    </reaction>
</comment>
<dbReference type="InterPro" id="IPR028375">
    <property type="entry name" value="KA1/Ssp2_C"/>
</dbReference>
<proteinExistence type="inferred from homology"/>
<keyword evidence="7" id="KW-0067">ATP-binding</keyword>